<comment type="caution">
    <text evidence="2">The sequence shown here is derived from an EMBL/GenBank/DDBJ whole genome shotgun (WGS) entry which is preliminary data.</text>
</comment>
<sequence length="384" mass="44111">MGNSNQNLQNTMISGNTQPNIDSTFQNSTVHSNNVTTKNTYNFNERIGNLNLNYNINSNQLRDTEKEKKQVPLQSSQNRQRHMEVEEEKVPQQQARLNQNLNQSSFSRPQNAPQPSFNLTSTVTIVQTSNSRIKFKVKSKLLFRLDKNVQERCDGKQLKEIIVHRLYPYGLDEKINISVQIKQHTNIIVQRALLSDMRSQPHLQNKQNNGIINEFQKPNSIRVSDQIAPKPSSVSDVYYEVDEEDIDVDGNPLSVENVPDQVRNVQNILDQEYQDEEDYYDDEDYGDLIDDDDQVSVMNQSAAQGILAPPMINSLINLNLNYGVQRDQHQENTQAALLDDQILDQLVFDDRNGADSDPNHQNVNKNNGSLYFKSILNYFKQKNQ</sequence>
<name>A0A073IAT2_9SPIT</name>
<protein>
    <submittedName>
        <fullName evidence="2">Uncharacterized protein</fullName>
    </submittedName>
</protein>
<accession>A0A073IAT2</accession>
<reference evidence="3" key="1">
    <citation type="journal article" date="2014" name="Cell">
        <title>The Architecture of a Scrambled Genome Reveals Massive Levels of Genomic Rearrangement during Development.</title>
        <authorList>
            <person name="Chen X."/>
            <person name="Bracht J.R."/>
            <person name="Goldman A.D."/>
            <person name="Dolzhenko E."/>
            <person name="Clay D.M."/>
            <person name="Swart E.C."/>
            <person name="Perlman D.H."/>
            <person name="Doak T.G."/>
            <person name="Stuart A."/>
            <person name="Amemiya C.T."/>
            <person name="Sebra R.P."/>
            <person name="Landweber L.F."/>
        </authorList>
    </citation>
    <scope>NUCLEOTIDE SEQUENCE [LARGE SCALE GENOMIC DNA]</scope>
    <source>
        <strain evidence="3">JRB310</strain>
    </source>
</reference>
<evidence type="ECO:0000313" key="3">
    <source>
        <dbReference type="Proteomes" id="UP000053232"/>
    </source>
</evidence>
<dbReference type="EMBL" id="ARYC01018084">
    <property type="protein sequence ID" value="KEJ82502.1"/>
    <property type="molecule type" value="Genomic_DNA"/>
</dbReference>
<dbReference type="Proteomes" id="UP000053232">
    <property type="component" value="Unassembled WGS sequence"/>
</dbReference>
<keyword evidence="3" id="KW-1185">Reference proteome</keyword>
<evidence type="ECO:0000256" key="1">
    <source>
        <dbReference type="SAM" id="MobiDB-lite"/>
    </source>
</evidence>
<proteinExistence type="predicted"/>
<gene>
    <name evidence="2" type="ORF">OXYTRIMIC_437</name>
</gene>
<organism evidence="2 3">
    <name type="scientific">Oxytricha trifallax</name>
    <dbReference type="NCBI Taxonomy" id="1172189"/>
    <lineage>
        <taxon>Eukaryota</taxon>
        <taxon>Sar</taxon>
        <taxon>Alveolata</taxon>
        <taxon>Ciliophora</taxon>
        <taxon>Intramacronucleata</taxon>
        <taxon>Spirotrichea</taxon>
        <taxon>Stichotrichia</taxon>
        <taxon>Sporadotrichida</taxon>
        <taxon>Oxytrichidae</taxon>
        <taxon>Oxytrichinae</taxon>
        <taxon>Oxytricha</taxon>
    </lineage>
</organism>
<feature type="region of interest" description="Disordered" evidence="1">
    <location>
        <begin position="64"/>
        <end position="94"/>
    </location>
</feature>
<dbReference type="AlphaFoldDB" id="A0A073IAT2"/>
<feature type="compositionally biased region" description="Basic and acidic residues" evidence="1">
    <location>
        <begin position="81"/>
        <end position="90"/>
    </location>
</feature>
<feature type="region of interest" description="Disordered" evidence="1">
    <location>
        <begin position="1"/>
        <end position="33"/>
    </location>
</feature>
<evidence type="ECO:0000313" key="2">
    <source>
        <dbReference type="EMBL" id="KEJ82502.1"/>
    </source>
</evidence>